<dbReference type="EMBL" id="CP031034">
    <property type="protein sequence ID" value="QDZ17965.1"/>
    <property type="molecule type" value="Genomic_DNA"/>
</dbReference>
<feature type="domain" description="USP" evidence="9">
    <location>
        <begin position="123"/>
        <end position="494"/>
    </location>
</feature>
<evidence type="ECO:0000256" key="3">
    <source>
        <dbReference type="ARBA" id="ARBA00012759"/>
    </source>
</evidence>
<accession>A0A5B8ME86</accession>
<evidence type="ECO:0000259" key="9">
    <source>
        <dbReference type="PROSITE" id="PS50235"/>
    </source>
</evidence>
<dbReference type="InterPro" id="IPR050164">
    <property type="entry name" value="Peptidase_C19"/>
</dbReference>
<keyword evidence="5" id="KW-0833">Ubl conjugation pathway</keyword>
<gene>
    <name evidence="10" type="ORF">A3770_01p04830</name>
</gene>
<evidence type="ECO:0000256" key="8">
    <source>
        <dbReference type="SAM" id="MobiDB-lite"/>
    </source>
</evidence>
<evidence type="ECO:0000256" key="1">
    <source>
        <dbReference type="ARBA" id="ARBA00000707"/>
    </source>
</evidence>
<dbReference type="InterPro" id="IPR028889">
    <property type="entry name" value="USP"/>
</dbReference>
<sequence>MDAMLTVRFGSFTVEESARLMSECAERSVFAEPSVYRSFEEVVQFTDRGGENGGPGGGGQEEQERGATGAGREGNGAGSSASGKPAAAWTVSARSWDKRKCQDVFAWNSTRLHSLASTEYVPHGLYNYGNTCFLNSVLHALFACRDVRSFLRELEGESFPGDVAPVLESLVEFSKSVVVGTSDEDLARQGQTLASVSTSRGATFYPTVFEKITERFCNLTSGPGFDTPASLPQQDAQEFLLHVLDQLHEEMIALRKKAIEEVGDASEEGGARGSQGNGGASPAPAEDWEEVGKNNKSSVTRRHTEVLNEGRKSRITSIFGGLLRSTVRAEGSKPSVCIEPFTFLQLDISSDEVEGVAEAMQRFSVPEYLDDYCVGGVASKTVQIEKPPLVMVVQLMRFSYTSSGHSIKLTKSCKIPDSLVVGKDTLVGGPPVEYELFATISHHGNSLQSGHYTACVKDLNKRWFHCDDDEIWEMNGSGLEDGSSDTYLVLYRKKENV</sequence>
<organism evidence="10 11">
    <name type="scientific">Chloropicon primus</name>
    <dbReference type="NCBI Taxonomy" id="1764295"/>
    <lineage>
        <taxon>Eukaryota</taxon>
        <taxon>Viridiplantae</taxon>
        <taxon>Chlorophyta</taxon>
        <taxon>Chloropicophyceae</taxon>
        <taxon>Chloropicales</taxon>
        <taxon>Chloropicaceae</taxon>
        <taxon>Chloropicon</taxon>
    </lineage>
</organism>
<dbReference type="GO" id="GO:0005829">
    <property type="term" value="C:cytosol"/>
    <property type="evidence" value="ECO:0007669"/>
    <property type="project" value="TreeGrafter"/>
</dbReference>
<proteinExistence type="inferred from homology"/>
<feature type="compositionally biased region" description="Gly residues" evidence="8">
    <location>
        <begin position="51"/>
        <end position="60"/>
    </location>
</feature>
<dbReference type="InterPro" id="IPR001394">
    <property type="entry name" value="Peptidase_C19_UCH"/>
</dbReference>
<dbReference type="InterPro" id="IPR038765">
    <property type="entry name" value="Papain-like_cys_pep_sf"/>
</dbReference>
<dbReference type="EC" id="3.4.19.12" evidence="3"/>
<dbReference type="Pfam" id="PF00443">
    <property type="entry name" value="UCH"/>
    <property type="match status" value="1"/>
</dbReference>
<comment type="similarity">
    <text evidence="2">Belongs to the peptidase C19 family.</text>
</comment>
<dbReference type="GO" id="GO:0016579">
    <property type="term" value="P:protein deubiquitination"/>
    <property type="evidence" value="ECO:0007669"/>
    <property type="project" value="InterPro"/>
</dbReference>
<feature type="compositionally biased region" description="Gly residues" evidence="8">
    <location>
        <begin position="68"/>
        <end position="77"/>
    </location>
</feature>
<dbReference type="InterPro" id="IPR018200">
    <property type="entry name" value="USP_CS"/>
</dbReference>
<dbReference type="PANTHER" id="PTHR24006:SF687">
    <property type="entry name" value="UBIQUITIN CARBOXYL-TERMINAL HYDROLASE 10"/>
    <property type="match status" value="1"/>
</dbReference>
<feature type="region of interest" description="Disordered" evidence="8">
    <location>
        <begin position="46"/>
        <end position="86"/>
    </location>
</feature>
<dbReference type="GO" id="GO:0005634">
    <property type="term" value="C:nucleus"/>
    <property type="evidence" value="ECO:0007669"/>
    <property type="project" value="TreeGrafter"/>
</dbReference>
<dbReference type="CDD" id="cd02257">
    <property type="entry name" value="Peptidase_C19"/>
    <property type="match status" value="1"/>
</dbReference>
<comment type="catalytic activity">
    <reaction evidence="1">
        <text>Thiol-dependent hydrolysis of ester, thioester, amide, peptide and isopeptide bonds formed by the C-terminal Gly of ubiquitin (a 76-residue protein attached to proteins as an intracellular targeting signal).</text>
        <dbReference type="EC" id="3.4.19.12"/>
    </reaction>
</comment>
<dbReference type="PROSITE" id="PS00973">
    <property type="entry name" value="USP_2"/>
    <property type="match status" value="1"/>
</dbReference>
<keyword evidence="7" id="KW-0788">Thiol protease</keyword>
<reference evidence="10 11" key="1">
    <citation type="submission" date="2018-07" db="EMBL/GenBank/DDBJ databases">
        <title>The complete nuclear genome of the prasinophyte Chloropicon primus (CCMP1205).</title>
        <authorList>
            <person name="Pombert J.-F."/>
            <person name="Otis C."/>
            <person name="Turmel M."/>
            <person name="Lemieux C."/>
        </authorList>
    </citation>
    <scope>NUCLEOTIDE SEQUENCE [LARGE SCALE GENOMIC DNA]</scope>
    <source>
        <strain evidence="10 11">CCMP1205</strain>
    </source>
</reference>
<evidence type="ECO:0000256" key="4">
    <source>
        <dbReference type="ARBA" id="ARBA00022670"/>
    </source>
</evidence>
<protein>
    <recommendedName>
        <fullName evidence="3">ubiquitinyl hydrolase 1</fullName>
        <ecNumber evidence="3">3.4.19.12</ecNumber>
    </recommendedName>
</protein>
<dbReference type="GO" id="GO:0006508">
    <property type="term" value="P:proteolysis"/>
    <property type="evidence" value="ECO:0007669"/>
    <property type="project" value="UniProtKB-KW"/>
</dbReference>
<dbReference type="SUPFAM" id="SSF54001">
    <property type="entry name" value="Cysteine proteinases"/>
    <property type="match status" value="1"/>
</dbReference>
<dbReference type="Gene3D" id="3.90.70.10">
    <property type="entry name" value="Cysteine proteinases"/>
    <property type="match status" value="1"/>
</dbReference>
<keyword evidence="11" id="KW-1185">Reference proteome</keyword>
<evidence type="ECO:0000256" key="7">
    <source>
        <dbReference type="ARBA" id="ARBA00022807"/>
    </source>
</evidence>
<evidence type="ECO:0000256" key="2">
    <source>
        <dbReference type="ARBA" id="ARBA00009085"/>
    </source>
</evidence>
<dbReference type="OrthoDB" id="429671at2759"/>
<dbReference type="PANTHER" id="PTHR24006">
    <property type="entry name" value="UBIQUITIN CARBOXYL-TERMINAL HYDROLASE"/>
    <property type="match status" value="1"/>
</dbReference>
<feature type="region of interest" description="Disordered" evidence="8">
    <location>
        <begin position="263"/>
        <end position="305"/>
    </location>
</feature>
<keyword evidence="6 10" id="KW-0378">Hydrolase</keyword>
<evidence type="ECO:0000256" key="5">
    <source>
        <dbReference type="ARBA" id="ARBA00022786"/>
    </source>
</evidence>
<dbReference type="STRING" id="1764295.A0A5B8ME86"/>
<dbReference type="PROSITE" id="PS50235">
    <property type="entry name" value="USP_3"/>
    <property type="match status" value="1"/>
</dbReference>
<dbReference type="GO" id="GO:0004843">
    <property type="term" value="F:cysteine-type deubiquitinase activity"/>
    <property type="evidence" value="ECO:0007669"/>
    <property type="project" value="UniProtKB-EC"/>
</dbReference>
<dbReference type="AlphaFoldDB" id="A0A5B8ME86"/>
<dbReference type="Proteomes" id="UP000316726">
    <property type="component" value="Chromosome 1"/>
</dbReference>
<keyword evidence="4" id="KW-0645">Protease</keyword>
<name>A0A5B8ME86_9CHLO</name>
<evidence type="ECO:0000313" key="10">
    <source>
        <dbReference type="EMBL" id="QDZ17965.1"/>
    </source>
</evidence>
<evidence type="ECO:0000313" key="11">
    <source>
        <dbReference type="Proteomes" id="UP000316726"/>
    </source>
</evidence>
<evidence type="ECO:0000256" key="6">
    <source>
        <dbReference type="ARBA" id="ARBA00022801"/>
    </source>
</evidence>